<sequence length="646" mass="71627">MARKKFHTKNTFGAKKVRCALINNFKKRSATHPDVEVVASPSEPASADTADVGLGLTSPSPCEGVEGRVRHDTKFLKPAEVEESKKRTKEKLQQLSSTPATERKRYLLTDNTDAAAEPVDPLDGTVFTIVSLDAVNILLARMNCNECSGGDMKIITGEHEYGLSVKLILMCGNCGDVTSTWSSPRIRGEQKSNPFVVNVLAARAMQATGNRQTALNDVFSTMNISRRGLHTKTWQRYVKEKLTPAADRAARNVTSECARSVRKLYGELCLNNPGNITVSYDGSWMTRGHTSHIGIGAVIELFTGLCLDYVVLSNFCAGCETGPNENEPSFGNWKKNHQCQKNTEKKSGEMEVEAALILFKRSLERHNLRYTTILSDGDSRTYLALQEEKVYGYLQIDKEDCVNHVQKRMGTALRNLVSKNKASGLQSLGGKGRLTADLITRLSSYYGWALKTHKGDVDAMHKAVMATYYHITSNDFDSNHTFCPTGPNSWCRQNAADARGEPAPKHPRNLPPHVCQALLPIYERLSEKKLLERCQRGKTQNSNESLHSVIWSLAPKDRHASLFTVQAAVAEAVLKFNAGNVKASASIMQELSLNPSSFCSDRMAEKDRRQLKASAQKRASAENMHQALKKRHTGNNSQNDYVPWGY</sequence>
<organism evidence="1 2">
    <name type="scientific">Dermacentor silvarum</name>
    <name type="common">Tick</name>
    <dbReference type="NCBI Taxonomy" id="543639"/>
    <lineage>
        <taxon>Eukaryota</taxon>
        <taxon>Metazoa</taxon>
        <taxon>Ecdysozoa</taxon>
        <taxon>Arthropoda</taxon>
        <taxon>Chelicerata</taxon>
        <taxon>Arachnida</taxon>
        <taxon>Acari</taxon>
        <taxon>Parasitiformes</taxon>
        <taxon>Ixodida</taxon>
        <taxon>Ixodoidea</taxon>
        <taxon>Ixodidae</taxon>
        <taxon>Rhipicephalinae</taxon>
        <taxon>Dermacentor</taxon>
    </lineage>
</organism>
<gene>
    <name evidence="1" type="ORF">HPB49_002753</name>
</gene>
<evidence type="ECO:0000313" key="2">
    <source>
        <dbReference type="Proteomes" id="UP000821865"/>
    </source>
</evidence>
<reference evidence="1" key="1">
    <citation type="submission" date="2020-05" db="EMBL/GenBank/DDBJ databases">
        <title>Large-scale comparative analyses of tick genomes elucidate their genetic diversity and vector capacities.</title>
        <authorList>
            <person name="Jia N."/>
            <person name="Wang J."/>
            <person name="Shi W."/>
            <person name="Du L."/>
            <person name="Sun Y."/>
            <person name="Zhan W."/>
            <person name="Jiang J."/>
            <person name="Wang Q."/>
            <person name="Zhang B."/>
            <person name="Ji P."/>
            <person name="Sakyi L.B."/>
            <person name="Cui X."/>
            <person name="Yuan T."/>
            <person name="Jiang B."/>
            <person name="Yang W."/>
            <person name="Lam T.T.-Y."/>
            <person name="Chang Q."/>
            <person name="Ding S."/>
            <person name="Wang X."/>
            <person name="Zhu J."/>
            <person name="Ruan X."/>
            <person name="Zhao L."/>
            <person name="Wei J."/>
            <person name="Que T."/>
            <person name="Du C."/>
            <person name="Cheng J."/>
            <person name="Dai P."/>
            <person name="Han X."/>
            <person name="Huang E."/>
            <person name="Gao Y."/>
            <person name="Liu J."/>
            <person name="Shao H."/>
            <person name="Ye R."/>
            <person name="Li L."/>
            <person name="Wei W."/>
            <person name="Wang X."/>
            <person name="Wang C."/>
            <person name="Yang T."/>
            <person name="Huo Q."/>
            <person name="Li W."/>
            <person name="Guo W."/>
            <person name="Chen H."/>
            <person name="Zhou L."/>
            <person name="Ni X."/>
            <person name="Tian J."/>
            <person name="Zhou Y."/>
            <person name="Sheng Y."/>
            <person name="Liu T."/>
            <person name="Pan Y."/>
            <person name="Xia L."/>
            <person name="Li J."/>
            <person name="Zhao F."/>
            <person name="Cao W."/>
        </authorList>
    </citation>
    <scope>NUCLEOTIDE SEQUENCE</scope>
    <source>
        <strain evidence="1">Dsil-2018</strain>
    </source>
</reference>
<dbReference type="EMBL" id="CM023476">
    <property type="protein sequence ID" value="KAH7940654.1"/>
    <property type="molecule type" value="Genomic_DNA"/>
</dbReference>
<dbReference type="Proteomes" id="UP000821865">
    <property type="component" value="Chromosome 7"/>
</dbReference>
<comment type="caution">
    <text evidence="1">The sequence shown here is derived from an EMBL/GenBank/DDBJ whole genome shotgun (WGS) entry which is preliminary data.</text>
</comment>
<proteinExistence type="predicted"/>
<name>A0ACB8CD37_DERSI</name>
<accession>A0ACB8CD37</accession>
<keyword evidence="2" id="KW-1185">Reference proteome</keyword>
<evidence type="ECO:0000313" key="1">
    <source>
        <dbReference type="EMBL" id="KAH7940654.1"/>
    </source>
</evidence>
<protein>
    <submittedName>
        <fullName evidence="1">Uncharacterized protein</fullName>
    </submittedName>
</protein>